<comment type="caution">
    <text evidence="3">The sequence shown here is derived from an EMBL/GenBank/DDBJ whole genome shotgun (WGS) entry which is preliminary data.</text>
</comment>
<dbReference type="PANTHER" id="PTHR47718">
    <property type="entry name" value="OS01G0519700 PROTEIN"/>
    <property type="match status" value="1"/>
</dbReference>
<name>A0AAE1WPN7_9LAMI</name>
<dbReference type="EMBL" id="JACGWL010000008">
    <property type="protein sequence ID" value="KAK4397239.1"/>
    <property type="molecule type" value="Genomic_DNA"/>
</dbReference>
<dbReference type="Pfam" id="PF10551">
    <property type="entry name" value="MULE"/>
    <property type="match status" value="1"/>
</dbReference>
<accession>A0AAE1WPN7</accession>
<evidence type="ECO:0000313" key="3">
    <source>
        <dbReference type="EMBL" id="KAK4397239.1"/>
    </source>
</evidence>
<reference evidence="3" key="2">
    <citation type="journal article" date="2024" name="Plant">
        <title>Genomic evolution and insights into agronomic trait innovations of Sesamum species.</title>
        <authorList>
            <person name="Miao H."/>
            <person name="Wang L."/>
            <person name="Qu L."/>
            <person name="Liu H."/>
            <person name="Sun Y."/>
            <person name="Le M."/>
            <person name="Wang Q."/>
            <person name="Wei S."/>
            <person name="Zheng Y."/>
            <person name="Lin W."/>
            <person name="Duan Y."/>
            <person name="Cao H."/>
            <person name="Xiong S."/>
            <person name="Wang X."/>
            <person name="Wei L."/>
            <person name="Li C."/>
            <person name="Ma Q."/>
            <person name="Ju M."/>
            <person name="Zhao R."/>
            <person name="Li G."/>
            <person name="Mu C."/>
            <person name="Tian Q."/>
            <person name="Mei H."/>
            <person name="Zhang T."/>
            <person name="Gao T."/>
            <person name="Zhang H."/>
        </authorList>
    </citation>
    <scope>NUCLEOTIDE SEQUENCE</scope>
    <source>
        <strain evidence="3">K16</strain>
    </source>
</reference>
<organism evidence="3 4">
    <name type="scientific">Sesamum angolense</name>
    <dbReference type="NCBI Taxonomy" id="2727404"/>
    <lineage>
        <taxon>Eukaryota</taxon>
        <taxon>Viridiplantae</taxon>
        <taxon>Streptophyta</taxon>
        <taxon>Embryophyta</taxon>
        <taxon>Tracheophyta</taxon>
        <taxon>Spermatophyta</taxon>
        <taxon>Magnoliopsida</taxon>
        <taxon>eudicotyledons</taxon>
        <taxon>Gunneridae</taxon>
        <taxon>Pentapetalae</taxon>
        <taxon>asterids</taxon>
        <taxon>lamiids</taxon>
        <taxon>Lamiales</taxon>
        <taxon>Pedaliaceae</taxon>
        <taxon>Sesamum</taxon>
    </lineage>
</organism>
<dbReference type="PANTHER" id="PTHR47718:SF8">
    <property type="entry name" value="PROTEIN FAR1-RELATED SEQUENCE"/>
    <property type="match status" value="1"/>
</dbReference>
<proteinExistence type="predicted"/>
<evidence type="ECO:0000313" key="4">
    <source>
        <dbReference type="Proteomes" id="UP001289374"/>
    </source>
</evidence>
<evidence type="ECO:0000259" key="1">
    <source>
        <dbReference type="Pfam" id="PF03101"/>
    </source>
</evidence>
<dbReference type="Pfam" id="PF03101">
    <property type="entry name" value="FAR1"/>
    <property type="match status" value="1"/>
</dbReference>
<keyword evidence="4" id="KW-1185">Reference proteome</keyword>
<dbReference type="InterPro" id="IPR004330">
    <property type="entry name" value="FAR1_DNA_bnd_dom"/>
</dbReference>
<dbReference type="Proteomes" id="UP001289374">
    <property type="component" value="Unassembled WGS sequence"/>
</dbReference>
<reference evidence="3" key="1">
    <citation type="submission" date="2020-06" db="EMBL/GenBank/DDBJ databases">
        <authorList>
            <person name="Li T."/>
            <person name="Hu X."/>
            <person name="Zhang T."/>
            <person name="Song X."/>
            <person name="Zhang H."/>
            <person name="Dai N."/>
            <person name="Sheng W."/>
            <person name="Hou X."/>
            <person name="Wei L."/>
        </authorList>
    </citation>
    <scope>NUCLEOTIDE SEQUENCE</scope>
    <source>
        <strain evidence="3">K16</strain>
        <tissue evidence="3">Leaf</tissue>
    </source>
</reference>
<feature type="domain" description="FAR1" evidence="1">
    <location>
        <begin position="11"/>
        <end position="56"/>
    </location>
</feature>
<evidence type="ECO:0000259" key="2">
    <source>
        <dbReference type="Pfam" id="PF10551"/>
    </source>
</evidence>
<dbReference type="AlphaFoldDB" id="A0AAE1WPN7"/>
<dbReference type="InterPro" id="IPR018289">
    <property type="entry name" value="MULE_transposase_dom"/>
</dbReference>
<protein>
    <submittedName>
        <fullName evidence="3">Protein FAR1-RELATED SEQUENCE 5</fullName>
    </submittedName>
</protein>
<feature type="domain" description="MULE transposase" evidence="2">
    <location>
        <begin position="182"/>
        <end position="275"/>
    </location>
</feature>
<sequence>MEFDSEEEAYNFYNEYAKVIGFGIRKHSMHKDASGRFIDRIFCCACQGRRAKDKRDPANCGAVWVGSIGWGGPTVLLNTPKADDISSSGIAPKAGYYLMSKQVGGRENVGFIFEDYKNYLRSKRTMEMKIGDTGGVLEYLQQKQLVNPNFFYAIQVDEDDLIDNIIWVDAQMMVDYSHFGGVVSFDTTYRKNREGRPFALFVGVNHHKQTIVFGAALLYDETASTFIWLFDTFAKAMYGKQPKTILTDQDAAIAKALAITWPNTYHRLCIWHIYQYAAIHLSSVFARFTSFSKDFSSCIYDFEEEEEFLCAWEEMLDKYELKTNEWLERMFKLREKWALVYGRQHFCADMITTQRSEKLKADLRTCHSTPVACFPVEILKHAASVYTHEVFELFQNELRKAYDSQIELCGEIEETFEYKITPFRKHYQHTIMYDFSQEVEVKLENMIAISPYVGRKSVVKKALVSRVDEKQSIAVSLVLENAFDDGGSGSTQKTCLLKFLVVDTPSAYNVILRRHTLNGFQAVISTYHMKIKFSTAGGVGEVQGDSLQSCKCYVEAVRKVKRGTKDADELLGG</sequence>
<gene>
    <name evidence="3" type="ORF">Sango_1560500</name>
</gene>